<dbReference type="EMBL" id="LXQA010203656">
    <property type="protein sequence ID" value="MCI33350.1"/>
    <property type="molecule type" value="Genomic_DNA"/>
</dbReference>
<protein>
    <submittedName>
        <fullName evidence="1">Uncharacterized protein</fullName>
    </submittedName>
</protein>
<reference evidence="1 2" key="1">
    <citation type="journal article" date="2018" name="Front. Plant Sci.">
        <title>Red Clover (Trifolium pratense) and Zigzag Clover (T. medium) - A Picture of Genomic Similarities and Differences.</title>
        <authorList>
            <person name="Dluhosova J."/>
            <person name="Istvanek J."/>
            <person name="Nedelnik J."/>
            <person name="Repkova J."/>
        </authorList>
    </citation>
    <scope>NUCLEOTIDE SEQUENCE [LARGE SCALE GENOMIC DNA]</scope>
    <source>
        <strain evidence="2">cv. 10/8</strain>
        <tissue evidence="1">Leaf</tissue>
    </source>
</reference>
<sequence>MKGVGKNVVKYLNDFQFGVEIEVQKPFCIVPTGQHYCM</sequence>
<comment type="caution">
    <text evidence="1">The sequence shown here is derived from an EMBL/GenBank/DDBJ whole genome shotgun (WGS) entry which is preliminary data.</text>
</comment>
<evidence type="ECO:0000313" key="1">
    <source>
        <dbReference type="EMBL" id="MCI33350.1"/>
    </source>
</evidence>
<keyword evidence="2" id="KW-1185">Reference proteome</keyword>
<feature type="non-terminal residue" evidence="1">
    <location>
        <position position="38"/>
    </location>
</feature>
<evidence type="ECO:0000313" key="2">
    <source>
        <dbReference type="Proteomes" id="UP000265520"/>
    </source>
</evidence>
<proteinExistence type="predicted"/>
<name>A0A392RC34_9FABA</name>
<organism evidence="1 2">
    <name type="scientific">Trifolium medium</name>
    <dbReference type="NCBI Taxonomy" id="97028"/>
    <lineage>
        <taxon>Eukaryota</taxon>
        <taxon>Viridiplantae</taxon>
        <taxon>Streptophyta</taxon>
        <taxon>Embryophyta</taxon>
        <taxon>Tracheophyta</taxon>
        <taxon>Spermatophyta</taxon>
        <taxon>Magnoliopsida</taxon>
        <taxon>eudicotyledons</taxon>
        <taxon>Gunneridae</taxon>
        <taxon>Pentapetalae</taxon>
        <taxon>rosids</taxon>
        <taxon>fabids</taxon>
        <taxon>Fabales</taxon>
        <taxon>Fabaceae</taxon>
        <taxon>Papilionoideae</taxon>
        <taxon>50 kb inversion clade</taxon>
        <taxon>NPAAA clade</taxon>
        <taxon>Hologalegina</taxon>
        <taxon>IRL clade</taxon>
        <taxon>Trifolieae</taxon>
        <taxon>Trifolium</taxon>
    </lineage>
</organism>
<dbReference type="Proteomes" id="UP000265520">
    <property type="component" value="Unassembled WGS sequence"/>
</dbReference>
<dbReference type="AlphaFoldDB" id="A0A392RC34"/>
<accession>A0A392RC34</accession>